<organism evidence="1">
    <name type="scientific">Anguilla anguilla</name>
    <name type="common">European freshwater eel</name>
    <name type="synonym">Muraena anguilla</name>
    <dbReference type="NCBI Taxonomy" id="7936"/>
    <lineage>
        <taxon>Eukaryota</taxon>
        <taxon>Metazoa</taxon>
        <taxon>Chordata</taxon>
        <taxon>Craniata</taxon>
        <taxon>Vertebrata</taxon>
        <taxon>Euteleostomi</taxon>
        <taxon>Actinopterygii</taxon>
        <taxon>Neopterygii</taxon>
        <taxon>Teleostei</taxon>
        <taxon>Anguilliformes</taxon>
        <taxon>Anguillidae</taxon>
        <taxon>Anguilla</taxon>
    </lineage>
</organism>
<protein>
    <submittedName>
        <fullName evidence="1">Uncharacterized protein</fullName>
    </submittedName>
</protein>
<proteinExistence type="predicted"/>
<reference evidence="1" key="2">
    <citation type="journal article" date="2015" name="Fish Shellfish Immunol.">
        <title>Early steps in the European eel (Anguilla anguilla)-Vibrio vulnificus interaction in the gills: Role of the RtxA13 toxin.</title>
        <authorList>
            <person name="Callol A."/>
            <person name="Pajuelo D."/>
            <person name="Ebbesson L."/>
            <person name="Teles M."/>
            <person name="MacKenzie S."/>
            <person name="Amaro C."/>
        </authorList>
    </citation>
    <scope>NUCLEOTIDE SEQUENCE</scope>
</reference>
<evidence type="ECO:0000313" key="1">
    <source>
        <dbReference type="EMBL" id="JAH35288.1"/>
    </source>
</evidence>
<name>A0A0E9S451_ANGAN</name>
<sequence>MSSLSLFVTVHAEF</sequence>
<accession>A0A0E9S451</accession>
<reference evidence="1" key="1">
    <citation type="submission" date="2014-11" db="EMBL/GenBank/DDBJ databases">
        <authorList>
            <person name="Amaro Gonzalez C."/>
        </authorList>
    </citation>
    <scope>NUCLEOTIDE SEQUENCE</scope>
</reference>
<dbReference type="EMBL" id="GBXM01073289">
    <property type="protein sequence ID" value="JAH35288.1"/>
    <property type="molecule type" value="Transcribed_RNA"/>
</dbReference>